<evidence type="ECO:0000313" key="1">
    <source>
        <dbReference type="EMBL" id="JAU86224.1"/>
    </source>
</evidence>
<proteinExistence type="predicted"/>
<accession>A0A1J3J2T2</accession>
<dbReference type="EMBL" id="GEVM01019714">
    <property type="protein sequence ID" value="JAU86224.1"/>
    <property type="molecule type" value="Transcribed_RNA"/>
</dbReference>
<sequence>MQWIWKEEEEERLKLFLSLKYQNITPTVLLMCGIARILGEEDQTICNTKKKNTMFMDTRLPEWPPVALHRVRLIKKQIKLCFAFGG</sequence>
<organism evidence="1">
    <name type="scientific">Noccaea caerulescens</name>
    <name type="common">Alpine penny-cress</name>
    <name type="synonym">Thlaspi caerulescens</name>
    <dbReference type="NCBI Taxonomy" id="107243"/>
    <lineage>
        <taxon>Eukaryota</taxon>
        <taxon>Viridiplantae</taxon>
        <taxon>Streptophyta</taxon>
        <taxon>Embryophyta</taxon>
        <taxon>Tracheophyta</taxon>
        <taxon>Spermatophyta</taxon>
        <taxon>Magnoliopsida</taxon>
        <taxon>eudicotyledons</taxon>
        <taxon>Gunneridae</taxon>
        <taxon>Pentapetalae</taxon>
        <taxon>rosids</taxon>
        <taxon>malvids</taxon>
        <taxon>Brassicales</taxon>
        <taxon>Brassicaceae</taxon>
        <taxon>Coluteocarpeae</taxon>
        <taxon>Noccaea</taxon>
    </lineage>
</organism>
<reference evidence="1" key="1">
    <citation type="submission" date="2016-07" db="EMBL/GenBank/DDBJ databases">
        <title>De novo transcriptome assembly of four accessions of the metal hyperaccumulator plant Noccaea caerulescens.</title>
        <authorList>
            <person name="Blande D."/>
            <person name="Halimaa P."/>
            <person name="Tervahauta A.I."/>
            <person name="Aarts M.G."/>
            <person name="Karenlampi S.O."/>
        </authorList>
    </citation>
    <scope>NUCLEOTIDE SEQUENCE</scope>
</reference>
<dbReference type="AlphaFoldDB" id="A0A1J3J2T2"/>
<name>A0A1J3J2T2_NOCCA</name>
<protein>
    <submittedName>
        <fullName evidence="1">Uncharacterized protein</fullName>
    </submittedName>
</protein>
<gene>
    <name evidence="1" type="ORF">MP_TR16156_c0_g1_i1_g.45874</name>
</gene>